<gene>
    <name evidence="3" type="ORF">FSP39_004148</name>
</gene>
<feature type="compositionally biased region" description="Basic and acidic residues" evidence="1">
    <location>
        <begin position="496"/>
        <end position="505"/>
    </location>
</feature>
<evidence type="ECO:0000256" key="1">
    <source>
        <dbReference type="SAM" id="MobiDB-lite"/>
    </source>
</evidence>
<dbReference type="PANTHER" id="PTHR47824:SF3">
    <property type="entry name" value="UBIQUITIN-LIKE DOMAIN-CONTAINING PROTEIN"/>
    <property type="match status" value="1"/>
</dbReference>
<dbReference type="CDD" id="cd00198">
    <property type="entry name" value="vWFA"/>
    <property type="match status" value="1"/>
</dbReference>
<dbReference type="SMART" id="SM00213">
    <property type="entry name" value="UBQ"/>
    <property type="match status" value="2"/>
</dbReference>
<accession>A0AA89BZV1</accession>
<dbReference type="InterPro" id="IPR029071">
    <property type="entry name" value="Ubiquitin-like_domsf"/>
</dbReference>
<dbReference type="Gene3D" id="3.40.50.410">
    <property type="entry name" value="von Willebrand factor, type A domain"/>
    <property type="match status" value="1"/>
</dbReference>
<dbReference type="PANTHER" id="PTHR47824">
    <property type="entry name" value="UBIQUITIN-LIKE DOMAIN-CONTAINING PROTEIN"/>
    <property type="match status" value="1"/>
</dbReference>
<feature type="region of interest" description="Disordered" evidence="1">
    <location>
        <begin position="481"/>
        <end position="505"/>
    </location>
</feature>
<keyword evidence="4" id="KW-1185">Reference proteome</keyword>
<feature type="domain" description="Ubiquitin-like" evidence="2">
    <location>
        <begin position="4"/>
        <end position="70"/>
    </location>
</feature>
<comment type="caution">
    <text evidence="3">The sequence shown here is derived from an EMBL/GenBank/DDBJ whole genome shotgun (WGS) entry which is preliminary data.</text>
</comment>
<dbReference type="AlphaFoldDB" id="A0AA89BZV1"/>
<proteinExistence type="predicted"/>
<reference evidence="3" key="1">
    <citation type="submission" date="2019-08" db="EMBL/GenBank/DDBJ databases">
        <title>The improved chromosome-level genome for the pearl oyster Pinctada fucata martensii using PacBio sequencing and Hi-C.</title>
        <authorList>
            <person name="Zheng Z."/>
        </authorList>
    </citation>
    <scope>NUCLEOTIDE SEQUENCE</scope>
    <source>
        <strain evidence="3">ZZ-2019</strain>
        <tissue evidence="3">Adductor muscle</tissue>
    </source>
</reference>
<dbReference type="Pfam" id="PF00240">
    <property type="entry name" value="ubiquitin"/>
    <property type="match status" value="1"/>
</dbReference>
<dbReference type="Gene3D" id="3.10.20.90">
    <property type="entry name" value="Phosphatidylinositol 3-kinase Catalytic Subunit, Chain A, domain 1"/>
    <property type="match status" value="1"/>
</dbReference>
<sequence length="505" mass="56434">MALVDIYVKLPSGRTSTIQLYPTAQISQINKHVATEEGVPDDRVILKYQGKVLDRNKTVGQYGVRPETILKGEVIFPKDITVYVKLPDGRSVPVQTQNVSNISSIKSFLESTEGLEGSKHCVKVSDVRVNKESQPLFSIGVQEESILQLCVKEDSASSRPSENTVEQEAPEELKEAIFSSFQSNGRRVEVVFSFDTTGSMNSYLVSVRTNLKETCRRLVRDIRNIRIGIMAHGDYCDSLSSYTIRHIDLTSDVDQLVDFAENTPSTCGGDTPECYELVLQRAQQLDWSEDSAKALVVIGDCEPHPPSYTDQAINWWTEVDVLHGMGVKIYGVHCNNTKTKAYNFYAEVADKTEGCVLKLKHFSLITEMFLGVCYNEAAPEQLEAFTEELRQDGKLTEEAATLMKEISKTKSGGACGSSTDKSGESSSNKDKDKEKRYVAEPWWDISLDKTTTPRYLYDQNTDKWRERNEPAAPAKIVSHITTSISTTSHGNKKSVKRTDKKCSIM</sequence>
<evidence type="ECO:0000313" key="4">
    <source>
        <dbReference type="Proteomes" id="UP001186944"/>
    </source>
</evidence>
<dbReference type="InterPro" id="IPR000626">
    <property type="entry name" value="Ubiquitin-like_dom"/>
</dbReference>
<dbReference type="EMBL" id="VSWD01000007">
    <property type="protein sequence ID" value="KAK3096867.1"/>
    <property type="molecule type" value="Genomic_DNA"/>
</dbReference>
<dbReference type="CDD" id="cd17039">
    <property type="entry name" value="Ubl_ubiquitin_like"/>
    <property type="match status" value="1"/>
</dbReference>
<dbReference type="SUPFAM" id="SSF54236">
    <property type="entry name" value="Ubiquitin-like"/>
    <property type="match status" value="2"/>
</dbReference>
<dbReference type="SUPFAM" id="SSF53300">
    <property type="entry name" value="vWA-like"/>
    <property type="match status" value="1"/>
</dbReference>
<dbReference type="InterPro" id="IPR036465">
    <property type="entry name" value="vWFA_dom_sf"/>
</dbReference>
<dbReference type="PROSITE" id="PS50053">
    <property type="entry name" value="UBIQUITIN_2"/>
    <property type="match status" value="2"/>
</dbReference>
<protein>
    <recommendedName>
        <fullName evidence="2">Ubiquitin-like domain-containing protein</fullName>
    </recommendedName>
</protein>
<name>A0AA89BZV1_PINIB</name>
<feature type="compositionally biased region" description="Basic and acidic residues" evidence="1">
    <location>
        <begin position="421"/>
        <end position="433"/>
    </location>
</feature>
<organism evidence="3 4">
    <name type="scientific">Pinctada imbricata</name>
    <name type="common">Atlantic pearl-oyster</name>
    <name type="synonym">Pinctada martensii</name>
    <dbReference type="NCBI Taxonomy" id="66713"/>
    <lineage>
        <taxon>Eukaryota</taxon>
        <taxon>Metazoa</taxon>
        <taxon>Spiralia</taxon>
        <taxon>Lophotrochozoa</taxon>
        <taxon>Mollusca</taxon>
        <taxon>Bivalvia</taxon>
        <taxon>Autobranchia</taxon>
        <taxon>Pteriomorphia</taxon>
        <taxon>Pterioida</taxon>
        <taxon>Pterioidea</taxon>
        <taxon>Pteriidae</taxon>
        <taxon>Pinctada</taxon>
    </lineage>
</organism>
<feature type="region of interest" description="Disordered" evidence="1">
    <location>
        <begin position="409"/>
        <end position="433"/>
    </location>
</feature>
<evidence type="ECO:0000259" key="2">
    <source>
        <dbReference type="PROSITE" id="PS50053"/>
    </source>
</evidence>
<feature type="domain" description="Ubiquitin-like" evidence="2">
    <location>
        <begin position="80"/>
        <end position="156"/>
    </location>
</feature>
<dbReference type="Proteomes" id="UP001186944">
    <property type="component" value="Unassembled WGS sequence"/>
</dbReference>
<evidence type="ECO:0000313" key="3">
    <source>
        <dbReference type="EMBL" id="KAK3096867.1"/>
    </source>
</evidence>